<dbReference type="NCBIfam" id="TIGR00337">
    <property type="entry name" value="PyrG"/>
    <property type="match status" value="1"/>
</dbReference>
<evidence type="ECO:0000256" key="5">
    <source>
        <dbReference type="ARBA" id="ARBA00022840"/>
    </source>
</evidence>
<dbReference type="FunCoup" id="A0A163JRX3">
    <property type="interactions" value="380"/>
</dbReference>
<evidence type="ECO:0000256" key="1">
    <source>
        <dbReference type="ARBA" id="ARBA00005171"/>
    </source>
</evidence>
<evidence type="ECO:0000259" key="13">
    <source>
        <dbReference type="Pfam" id="PF06418"/>
    </source>
</evidence>
<evidence type="ECO:0000256" key="3">
    <source>
        <dbReference type="ARBA" id="ARBA00022598"/>
    </source>
</evidence>
<evidence type="ECO:0000256" key="2">
    <source>
        <dbReference type="ARBA" id="ARBA00007533"/>
    </source>
</evidence>
<dbReference type="InterPro" id="IPR027417">
    <property type="entry name" value="P-loop_NTPase"/>
</dbReference>
<keyword evidence="5 9" id="KW-0067">ATP-binding</keyword>
<dbReference type="UniPathway" id="UPA00159">
    <property type="reaction ID" value="UER00277"/>
</dbReference>
<dbReference type="Gene3D" id="3.40.50.300">
    <property type="entry name" value="P-loop containing nucleotide triphosphate hydrolases"/>
    <property type="match status" value="1"/>
</dbReference>
<organism evidence="14">
    <name type="scientific">Absidia glauca</name>
    <name type="common">Pin mould</name>
    <dbReference type="NCBI Taxonomy" id="4829"/>
    <lineage>
        <taxon>Eukaryota</taxon>
        <taxon>Fungi</taxon>
        <taxon>Fungi incertae sedis</taxon>
        <taxon>Mucoromycota</taxon>
        <taxon>Mucoromycotina</taxon>
        <taxon>Mucoromycetes</taxon>
        <taxon>Mucorales</taxon>
        <taxon>Cunninghamellaceae</taxon>
        <taxon>Absidia</taxon>
    </lineage>
</organism>
<feature type="region of interest" description="Disordered" evidence="10">
    <location>
        <begin position="1"/>
        <end position="34"/>
    </location>
</feature>
<evidence type="ECO:0000256" key="9">
    <source>
        <dbReference type="RuleBase" id="RU810713"/>
    </source>
</evidence>
<dbReference type="InterPro" id="IPR037185">
    <property type="entry name" value="EmrE-like"/>
</dbReference>
<keyword evidence="11" id="KW-0472">Membrane</keyword>
<dbReference type="PANTHER" id="PTHR11550:SF0">
    <property type="entry name" value="CTP SYNTHASE-RELATED"/>
    <property type="match status" value="1"/>
</dbReference>
<keyword evidence="7 9" id="KW-0665">Pyrimidine biosynthesis</keyword>
<evidence type="ECO:0000259" key="12">
    <source>
        <dbReference type="Pfam" id="PF00117"/>
    </source>
</evidence>
<reference evidence="14" key="1">
    <citation type="submission" date="2016-04" db="EMBL/GenBank/DDBJ databases">
        <authorList>
            <person name="Evans L.H."/>
            <person name="Alamgir A."/>
            <person name="Owens N."/>
            <person name="Weber N.D."/>
            <person name="Virtaneva K."/>
            <person name="Barbian K."/>
            <person name="Babar A."/>
            <person name="Rosenke K."/>
        </authorList>
    </citation>
    <scope>NUCLEOTIDE SEQUENCE [LARGE SCALE GENOMIC DNA]</scope>
    <source>
        <strain evidence="14">CBS 101.48</strain>
    </source>
</reference>
<dbReference type="InParanoid" id="A0A163JRX3"/>
<evidence type="ECO:0000256" key="11">
    <source>
        <dbReference type="SAM" id="Phobius"/>
    </source>
</evidence>
<feature type="domain" description="CTP synthase N-terminal" evidence="13">
    <location>
        <begin position="322"/>
        <end position="591"/>
    </location>
</feature>
<dbReference type="FunFam" id="3.40.50.300:FF:000207">
    <property type="entry name" value="CTP synthase"/>
    <property type="match status" value="1"/>
</dbReference>
<evidence type="ECO:0000256" key="8">
    <source>
        <dbReference type="ARBA" id="ARBA00047781"/>
    </source>
</evidence>
<dbReference type="Pfam" id="PF00117">
    <property type="entry name" value="GATase"/>
    <property type="match status" value="1"/>
</dbReference>
<dbReference type="InterPro" id="IPR029062">
    <property type="entry name" value="Class_I_gatase-like"/>
</dbReference>
<keyword evidence="4 9" id="KW-0547">Nucleotide-binding</keyword>
<dbReference type="Proteomes" id="UP000078561">
    <property type="component" value="Unassembled WGS sequence"/>
</dbReference>
<dbReference type="InterPro" id="IPR017456">
    <property type="entry name" value="CTP_synthase_N"/>
</dbReference>
<feature type="transmembrane region" description="Helical" evidence="11">
    <location>
        <begin position="265"/>
        <end position="285"/>
    </location>
</feature>
<feature type="transmembrane region" description="Helical" evidence="11">
    <location>
        <begin position="193"/>
        <end position="212"/>
    </location>
</feature>
<dbReference type="STRING" id="4829.A0A163JRX3"/>
<dbReference type="InterPro" id="IPR004468">
    <property type="entry name" value="CTP_synthase"/>
</dbReference>
<proteinExistence type="inferred from homology"/>
<dbReference type="SUPFAM" id="SSF103481">
    <property type="entry name" value="Multidrug resistance efflux transporter EmrE"/>
    <property type="match status" value="1"/>
</dbReference>
<feature type="transmembrane region" description="Helical" evidence="11">
    <location>
        <begin position="72"/>
        <end position="93"/>
    </location>
</feature>
<evidence type="ECO:0000313" key="15">
    <source>
        <dbReference type="Proteomes" id="UP000078561"/>
    </source>
</evidence>
<dbReference type="GO" id="GO:0003883">
    <property type="term" value="F:CTP synthase activity"/>
    <property type="evidence" value="ECO:0007669"/>
    <property type="project" value="UniProtKB-UniRule"/>
</dbReference>
<name>A0A163JRX3_ABSGL</name>
<keyword evidence="15" id="KW-1185">Reference proteome</keyword>
<evidence type="ECO:0000313" key="14">
    <source>
        <dbReference type="EMBL" id="SAM02114.1"/>
    </source>
</evidence>
<feature type="transmembrane region" description="Helical" evidence="11">
    <location>
        <begin position="168"/>
        <end position="186"/>
    </location>
</feature>
<dbReference type="FunFam" id="3.40.50.880:FF:000005">
    <property type="entry name" value="CTP synthase"/>
    <property type="match status" value="1"/>
</dbReference>
<dbReference type="GO" id="GO:0005737">
    <property type="term" value="C:cytoplasm"/>
    <property type="evidence" value="ECO:0007669"/>
    <property type="project" value="TreeGrafter"/>
</dbReference>
<evidence type="ECO:0000256" key="6">
    <source>
        <dbReference type="ARBA" id="ARBA00022962"/>
    </source>
</evidence>
<dbReference type="InterPro" id="IPR033828">
    <property type="entry name" value="GATase1_CTP_Synthase"/>
</dbReference>
<keyword evidence="3 9" id="KW-0436">Ligase</keyword>
<comment type="similarity">
    <text evidence="2 9">Belongs to the CTP synthase family.</text>
</comment>
<feature type="transmembrane region" description="Helical" evidence="11">
    <location>
        <begin position="227"/>
        <end position="245"/>
    </location>
</feature>
<keyword evidence="11" id="KW-1133">Transmembrane helix</keyword>
<dbReference type="AlphaFoldDB" id="A0A163JRX3"/>
<sequence>MAHHKENDDIQLSRQDGQDESQEPFLPPPATSQSEKQNGVSLIVAVIGFYFAISLSVVFLNKIIMSGSDFPYPLFVTWYQLVVALALLLIWAHLGKSYALFSIIPPFEFNPVVAKRVAPLTFVYVMMLALNNLCLKYVEVTFYQVARSLSINFTILFTYLILGKTTSAPALIACGIVFVGFAVGSYGEIKFSWAGIVYGVGSSAFVALYGIYVQKTLAAVDNNQWKLLHYNTTLAILFLFPLVLVSGELSEMLDTSMDIMYSINFWVLMTITGCTGFGINIAMFLQVKYTSALTNTICGTAKACVQTILAAMIFQNPISGLYIIVSGGVISGIGKGVIASSTGTLLKSLGLRVTAIKIDPYLNIDAGLMSPLDHGEVFVLSDGGEVDLDLGNYERFLDVELSRINNITTGKIYSEVIEKERKGDYLGKTVQVVPHITDAIQNWVERVAAMPVDDSGEQPDVCIIELGGTVGDIESAPFVEAMRQFQFRVGHDNFCLIHVSLVPVVGSVGEQKTKPTQMSIRDLRGAGLSPDLIACRSSKPLDDSVASKISMFCHVAPEQVLAVHDVASVYHVPMLMRENGVIDFFRRRLNLDALHISEPRRLAGEDIWAKWTELAASQERLFETSTIAVVGKYTSLHDSYISVVKALEHASLAVKRKLQIKWIEATDLEPEASKADPIKFHESWQSLCSADGILVPGGFGNRGIEGMVLAAKWARENKVPYLGICLGMQIAVIEFARNVCDITNANSAEFFPDCENPAIVYMPEISKTHMGGTMRLGVRPTLFQPGSESSRVRKLYDNKSSIDNERYRHRYEVNPDMVAQMESKGLQFVAKDDTGNRMEIVELDDHPYFVGCQFHPEYLTRPLKPCPTFLGLLRATTGDKL</sequence>
<dbReference type="EC" id="6.3.4.2" evidence="9"/>
<dbReference type="InterPro" id="IPR017926">
    <property type="entry name" value="GATASE"/>
</dbReference>
<keyword evidence="11" id="KW-0812">Transmembrane</keyword>
<evidence type="ECO:0000256" key="7">
    <source>
        <dbReference type="ARBA" id="ARBA00022975"/>
    </source>
</evidence>
<dbReference type="GO" id="GO:0044210">
    <property type="term" value="P:'de novo' CTP biosynthetic process"/>
    <property type="evidence" value="ECO:0007669"/>
    <property type="project" value="UniProtKB-UniRule"/>
</dbReference>
<protein>
    <recommendedName>
        <fullName evidence="9">CTP synthase</fullName>
        <ecNumber evidence="9">6.3.4.2</ecNumber>
    </recommendedName>
    <alternativeName>
        <fullName evidence="9">UTP--ammonia ligase</fullName>
    </alternativeName>
</protein>
<dbReference type="OMA" id="MEHANSE"/>
<dbReference type="SUPFAM" id="SSF52317">
    <property type="entry name" value="Class I glutamine amidotransferase-like"/>
    <property type="match status" value="1"/>
</dbReference>
<dbReference type="SUPFAM" id="SSF52540">
    <property type="entry name" value="P-loop containing nucleoside triphosphate hydrolases"/>
    <property type="match status" value="1"/>
</dbReference>
<feature type="transmembrane region" description="Helical" evidence="11">
    <location>
        <begin position="113"/>
        <end position="133"/>
    </location>
</feature>
<dbReference type="GO" id="GO:0019856">
    <property type="term" value="P:pyrimidine nucleobase biosynthetic process"/>
    <property type="evidence" value="ECO:0007669"/>
    <property type="project" value="TreeGrafter"/>
</dbReference>
<dbReference type="GO" id="GO:0005524">
    <property type="term" value="F:ATP binding"/>
    <property type="evidence" value="ECO:0007669"/>
    <property type="project" value="UniProtKB-KW"/>
</dbReference>
<keyword evidence="6 9" id="KW-0315">Glutamine amidotransferase</keyword>
<evidence type="ECO:0000256" key="4">
    <source>
        <dbReference type="ARBA" id="ARBA00022741"/>
    </source>
</evidence>
<dbReference type="CDD" id="cd01746">
    <property type="entry name" value="GATase1_CTP_Synthase"/>
    <property type="match status" value="1"/>
</dbReference>
<comment type="function">
    <text evidence="9">Catalyzes the ATP-dependent amination of UTP to CTP with either L-glutamine or ammonia as the source of nitrogen.</text>
</comment>
<dbReference type="PROSITE" id="PS51273">
    <property type="entry name" value="GATASE_TYPE_1"/>
    <property type="match status" value="1"/>
</dbReference>
<comment type="pathway">
    <text evidence="1 9">Pyrimidine metabolism; CTP biosynthesis via de novo pathway; CTP from UDP: step 2/2.</text>
</comment>
<gene>
    <name evidence="14" type="primary">ABSGL_07877.1 scaffold 9181</name>
</gene>
<dbReference type="OrthoDB" id="1739076at2759"/>
<dbReference type="EMBL" id="LT553674">
    <property type="protein sequence ID" value="SAM02114.1"/>
    <property type="molecule type" value="Genomic_DNA"/>
</dbReference>
<dbReference type="Pfam" id="PF06418">
    <property type="entry name" value="CTP_synth_N"/>
    <property type="match status" value="1"/>
</dbReference>
<dbReference type="Gene3D" id="3.40.50.880">
    <property type="match status" value="1"/>
</dbReference>
<dbReference type="NCBIfam" id="NF003792">
    <property type="entry name" value="PRK05380.1"/>
    <property type="match status" value="1"/>
</dbReference>
<evidence type="ECO:0000256" key="10">
    <source>
        <dbReference type="SAM" id="MobiDB-lite"/>
    </source>
</evidence>
<dbReference type="CDD" id="cd03113">
    <property type="entry name" value="CTPS_N"/>
    <property type="match status" value="1"/>
</dbReference>
<feature type="domain" description="Glutamine amidotransferase" evidence="12">
    <location>
        <begin position="636"/>
        <end position="873"/>
    </location>
</feature>
<feature type="transmembrane region" description="Helical" evidence="11">
    <location>
        <begin position="39"/>
        <end position="60"/>
    </location>
</feature>
<dbReference type="PANTHER" id="PTHR11550">
    <property type="entry name" value="CTP SYNTHASE"/>
    <property type="match status" value="1"/>
</dbReference>
<dbReference type="GO" id="GO:0097268">
    <property type="term" value="C:cytoophidium"/>
    <property type="evidence" value="ECO:0007669"/>
    <property type="project" value="UniProtKB-ARBA"/>
</dbReference>
<dbReference type="GO" id="GO:0042802">
    <property type="term" value="F:identical protein binding"/>
    <property type="evidence" value="ECO:0007669"/>
    <property type="project" value="TreeGrafter"/>
</dbReference>
<comment type="catalytic activity">
    <reaction evidence="8 9">
        <text>UTP + L-glutamine + ATP + H2O = CTP + L-glutamate + ADP + phosphate + 2 H(+)</text>
        <dbReference type="Rhea" id="RHEA:26426"/>
        <dbReference type="ChEBI" id="CHEBI:15377"/>
        <dbReference type="ChEBI" id="CHEBI:15378"/>
        <dbReference type="ChEBI" id="CHEBI:29985"/>
        <dbReference type="ChEBI" id="CHEBI:30616"/>
        <dbReference type="ChEBI" id="CHEBI:37563"/>
        <dbReference type="ChEBI" id="CHEBI:43474"/>
        <dbReference type="ChEBI" id="CHEBI:46398"/>
        <dbReference type="ChEBI" id="CHEBI:58359"/>
        <dbReference type="ChEBI" id="CHEBI:456216"/>
        <dbReference type="EC" id="6.3.4.2"/>
    </reaction>
</comment>
<accession>A0A163JRX3</accession>